<dbReference type="AlphaFoldDB" id="A0A2P2E0B5"/>
<accession>A0A2P2E0B5</accession>
<evidence type="ECO:0000313" key="4">
    <source>
        <dbReference type="Proteomes" id="UP000245133"/>
    </source>
</evidence>
<dbReference type="EMBL" id="BFBB01000004">
    <property type="protein sequence ID" value="GBF50325.1"/>
    <property type="molecule type" value="Genomic_DNA"/>
</dbReference>
<dbReference type="Proteomes" id="UP000245133">
    <property type="component" value="Unassembled WGS sequence"/>
</dbReference>
<dbReference type="OrthoDB" id="9805228at2"/>
<proteinExistence type="inferred from homology"/>
<reference evidence="3 4" key="1">
    <citation type="submission" date="2018-02" db="EMBL/GenBank/DDBJ databases">
        <title>Novel Leptospira species isolated from soil and water in Japan.</title>
        <authorList>
            <person name="Nakao R."/>
            <person name="Masuzawa T."/>
        </authorList>
    </citation>
    <scope>NUCLEOTIDE SEQUENCE [LARGE SCALE GENOMIC DNA]</scope>
    <source>
        <strain evidence="3 4">YH101</strain>
    </source>
</reference>
<gene>
    <name evidence="3" type="ORF">LPTSP4_18500</name>
</gene>
<keyword evidence="4" id="KW-1185">Reference proteome</keyword>
<organism evidence="3 4">
    <name type="scientific">Leptospira ryugenii</name>
    <dbReference type="NCBI Taxonomy" id="1917863"/>
    <lineage>
        <taxon>Bacteria</taxon>
        <taxon>Pseudomonadati</taxon>
        <taxon>Spirochaetota</taxon>
        <taxon>Spirochaetia</taxon>
        <taxon>Leptospirales</taxon>
        <taxon>Leptospiraceae</taxon>
        <taxon>Leptospira</taxon>
    </lineage>
</organism>
<dbReference type="Gene3D" id="3.30.530.20">
    <property type="match status" value="1"/>
</dbReference>
<evidence type="ECO:0000256" key="1">
    <source>
        <dbReference type="ARBA" id="ARBA00006817"/>
    </source>
</evidence>
<comment type="similarity">
    <text evidence="1">Belongs to the AHA1 family.</text>
</comment>
<name>A0A2P2E0B5_9LEPT</name>
<feature type="domain" description="Activator of Hsp90 ATPase homologue 1/2-like C-terminal" evidence="2">
    <location>
        <begin position="27"/>
        <end position="168"/>
    </location>
</feature>
<comment type="caution">
    <text evidence="3">The sequence shown here is derived from an EMBL/GenBank/DDBJ whole genome shotgun (WGS) entry which is preliminary data.</text>
</comment>
<evidence type="ECO:0000259" key="2">
    <source>
        <dbReference type="Pfam" id="PF08327"/>
    </source>
</evidence>
<dbReference type="Pfam" id="PF08327">
    <property type="entry name" value="AHSA1"/>
    <property type="match status" value="1"/>
</dbReference>
<dbReference type="InterPro" id="IPR013538">
    <property type="entry name" value="ASHA1/2-like_C"/>
</dbReference>
<dbReference type="InterPro" id="IPR023393">
    <property type="entry name" value="START-like_dom_sf"/>
</dbReference>
<sequence>MAKAFIERLQSSVKGQTEIEFQRHFRASPDALFSCHTEAKLIQKWLTGPPAWVFERCKVDLRVGGTYLYIWSHPQNGRFGMMGFFKELETPFKIVNTEIFLPDPDQINQNAIDESLASWNWLSFTKDADRTLMKLVCRYPNADIRKTALDSGMSDGMEMSYQKLDQLLAGMK</sequence>
<protein>
    <submittedName>
        <fullName evidence="3">Activator of Hsp90 ATPase 1 family protein</fullName>
    </submittedName>
</protein>
<evidence type="ECO:0000313" key="3">
    <source>
        <dbReference type="EMBL" id="GBF50325.1"/>
    </source>
</evidence>
<dbReference type="SUPFAM" id="SSF55961">
    <property type="entry name" value="Bet v1-like"/>
    <property type="match status" value="1"/>
</dbReference>
<dbReference type="RefSeq" id="WP_108976133.1">
    <property type="nucleotide sequence ID" value="NZ_BFBB01000004.1"/>
</dbReference>